<reference evidence="3 4" key="1">
    <citation type="submission" date="2020-08" db="EMBL/GenBank/DDBJ databases">
        <title>Genomic Encyclopedia of Type Strains, Phase IV (KMG-IV): sequencing the most valuable type-strain genomes for metagenomic binning, comparative biology and taxonomic classification.</title>
        <authorList>
            <person name="Goeker M."/>
        </authorList>
    </citation>
    <scope>NUCLEOTIDE SEQUENCE [LARGE SCALE GENOMIC DNA]</scope>
    <source>
        <strain evidence="3 4">YC6723</strain>
    </source>
</reference>
<dbReference type="FunFam" id="2.30.180.10:FF:000032">
    <property type="entry name" value="Fasciclin domain-containing protein, putative"/>
    <property type="match status" value="1"/>
</dbReference>
<dbReference type="InterPro" id="IPR050904">
    <property type="entry name" value="Adhesion/Biosynth-related"/>
</dbReference>
<sequence length="212" mass="21119">MTRTILFTAVAALALAGCGGRKDEAESAGSAAPTALPSPTPTATPVAATGNPEIAGTAVPTDRSIADTIAATPSLSTLAQAIRAADLTPRLAAPGSITVFAPSNAAFGRLAPGTVDSLLKPENKASLVKLLSYHVVAGSITADQLVAMIRAAGGTATLTSILGQPIRATMTGNVVTLTSATGNLSYVEIADIRQTNGVIHVVNGVLVPTLAN</sequence>
<dbReference type="Gene3D" id="2.30.180.10">
    <property type="entry name" value="FAS1 domain"/>
    <property type="match status" value="1"/>
</dbReference>
<dbReference type="PROSITE" id="PS50213">
    <property type="entry name" value="FAS1"/>
    <property type="match status" value="1"/>
</dbReference>
<proteinExistence type="predicted"/>
<dbReference type="SMART" id="SM00554">
    <property type="entry name" value="FAS1"/>
    <property type="match status" value="1"/>
</dbReference>
<dbReference type="InterPro" id="IPR000782">
    <property type="entry name" value="FAS1_domain"/>
</dbReference>
<dbReference type="RefSeq" id="WP_183982521.1">
    <property type="nucleotide sequence ID" value="NZ_JACIEV010000002.1"/>
</dbReference>
<feature type="region of interest" description="Disordered" evidence="1">
    <location>
        <begin position="23"/>
        <end position="46"/>
    </location>
</feature>
<accession>A0A840F0K1</accession>
<gene>
    <name evidence="3" type="ORF">GGQ80_000701</name>
</gene>
<evidence type="ECO:0000313" key="4">
    <source>
        <dbReference type="Proteomes" id="UP000529795"/>
    </source>
</evidence>
<dbReference type="PANTHER" id="PTHR10900">
    <property type="entry name" value="PERIOSTIN-RELATED"/>
    <property type="match status" value="1"/>
</dbReference>
<comment type="caution">
    <text evidence="3">The sequence shown here is derived from an EMBL/GenBank/DDBJ whole genome shotgun (WGS) entry which is preliminary data.</text>
</comment>
<dbReference type="PROSITE" id="PS51257">
    <property type="entry name" value="PROKAR_LIPOPROTEIN"/>
    <property type="match status" value="1"/>
</dbReference>
<dbReference type="EMBL" id="JACIEV010000002">
    <property type="protein sequence ID" value="MBB4152813.1"/>
    <property type="molecule type" value="Genomic_DNA"/>
</dbReference>
<dbReference type="AlphaFoldDB" id="A0A840F0K1"/>
<dbReference type="InterPro" id="IPR036378">
    <property type="entry name" value="FAS1_dom_sf"/>
</dbReference>
<evidence type="ECO:0000259" key="2">
    <source>
        <dbReference type="PROSITE" id="PS50213"/>
    </source>
</evidence>
<keyword evidence="4" id="KW-1185">Reference proteome</keyword>
<name>A0A840F0K1_9SPHN</name>
<protein>
    <submittedName>
        <fullName evidence="3">Putative surface protein with fasciclin (FAS1) repeats</fullName>
    </submittedName>
</protein>
<dbReference type="Proteomes" id="UP000529795">
    <property type="component" value="Unassembled WGS sequence"/>
</dbReference>
<evidence type="ECO:0000313" key="3">
    <source>
        <dbReference type="EMBL" id="MBB4152813.1"/>
    </source>
</evidence>
<dbReference type="Pfam" id="PF02469">
    <property type="entry name" value="Fasciclin"/>
    <property type="match status" value="1"/>
</dbReference>
<feature type="domain" description="FAS1" evidence="2">
    <location>
        <begin position="62"/>
        <end position="206"/>
    </location>
</feature>
<dbReference type="PANTHER" id="PTHR10900:SF77">
    <property type="entry name" value="FI19380P1"/>
    <property type="match status" value="1"/>
</dbReference>
<evidence type="ECO:0000256" key="1">
    <source>
        <dbReference type="SAM" id="MobiDB-lite"/>
    </source>
</evidence>
<organism evidence="3 4">
    <name type="scientific">Sphingomonas jinjuensis</name>
    <dbReference type="NCBI Taxonomy" id="535907"/>
    <lineage>
        <taxon>Bacteria</taxon>
        <taxon>Pseudomonadati</taxon>
        <taxon>Pseudomonadota</taxon>
        <taxon>Alphaproteobacteria</taxon>
        <taxon>Sphingomonadales</taxon>
        <taxon>Sphingomonadaceae</taxon>
        <taxon>Sphingomonas</taxon>
    </lineage>
</organism>
<dbReference type="SUPFAM" id="SSF82153">
    <property type="entry name" value="FAS1 domain"/>
    <property type="match status" value="1"/>
</dbReference>